<gene>
    <name evidence="1" type="ORF">QCN29_09780</name>
</gene>
<dbReference type="Proteomes" id="UP001223144">
    <property type="component" value="Unassembled WGS sequence"/>
</dbReference>
<protein>
    <submittedName>
        <fullName evidence="1">Uncharacterized protein</fullName>
    </submittedName>
</protein>
<dbReference type="RefSeq" id="WP_279927368.1">
    <property type="nucleotide sequence ID" value="NZ_JARWBG010000008.1"/>
</dbReference>
<accession>A0ABT6HKD3</accession>
<evidence type="ECO:0000313" key="2">
    <source>
        <dbReference type="Proteomes" id="UP001223144"/>
    </source>
</evidence>
<keyword evidence="2" id="KW-1185">Reference proteome</keyword>
<sequence>MNRTPTTAVAVPLELLKSRTIRVLTESFQEAFTAAYDEERARKDTAKRRLLTELLGADEFANPQPHEDYRPGTA</sequence>
<reference evidence="1 2" key="1">
    <citation type="submission" date="2023-04" db="EMBL/GenBank/DDBJ databases">
        <title>Streptomyces chengmaiensis sp. nov. isolated from the stem of mangrove plant in Hainan.</title>
        <authorList>
            <person name="Huang X."/>
            <person name="Zhou S."/>
            <person name="Chu X."/>
            <person name="Xie Y."/>
            <person name="Lin Y."/>
        </authorList>
    </citation>
    <scope>NUCLEOTIDE SEQUENCE [LARGE SCALE GENOMIC DNA]</scope>
    <source>
        <strain evidence="1 2">HNM0663</strain>
    </source>
</reference>
<organism evidence="1 2">
    <name type="scientific">Streptomyces chengmaiensis</name>
    <dbReference type="NCBI Taxonomy" id="3040919"/>
    <lineage>
        <taxon>Bacteria</taxon>
        <taxon>Bacillati</taxon>
        <taxon>Actinomycetota</taxon>
        <taxon>Actinomycetes</taxon>
        <taxon>Kitasatosporales</taxon>
        <taxon>Streptomycetaceae</taxon>
        <taxon>Streptomyces</taxon>
    </lineage>
</organism>
<proteinExistence type="predicted"/>
<dbReference type="EMBL" id="JARWBG010000008">
    <property type="protein sequence ID" value="MDH2389075.1"/>
    <property type="molecule type" value="Genomic_DNA"/>
</dbReference>
<comment type="caution">
    <text evidence="1">The sequence shown here is derived from an EMBL/GenBank/DDBJ whole genome shotgun (WGS) entry which is preliminary data.</text>
</comment>
<name>A0ABT6HKD3_9ACTN</name>
<evidence type="ECO:0000313" key="1">
    <source>
        <dbReference type="EMBL" id="MDH2389075.1"/>
    </source>
</evidence>